<evidence type="ECO:0000313" key="3">
    <source>
        <dbReference type="EMBL" id="KIY96267.1"/>
    </source>
</evidence>
<evidence type="ECO:0000259" key="2">
    <source>
        <dbReference type="SMART" id="SM01142"/>
    </source>
</evidence>
<protein>
    <recommendedName>
        <fullName evidence="2">ATP-dependent RNA helicase Ski2/MTR4 C-terminal domain-containing protein</fullName>
    </recommendedName>
</protein>
<dbReference type="STRING" id="145388.A0A0D2J952"/>
<feature type="chain" id="PRO_5002261399" description="ATP-dependent RNA helicase Ski2/MTR4 C-terminal domain-containing protein" evidence="1">
    <location>
        <begin position="20"/>
        <end position="155"/>
    </location>
</feature>
<keyword evidence="4" id="KW-1185">Reference proteome</keyword>
<name>A0A0D2J952_9CHLO</name>
<dbReference type="EMBL" id="KK103086">
    <property type="protein sequence ID" value="KIY96267.1"/>
    <property type="molecule type" value="Genomic_DNA"/>
</dbReference>
<dbReference type="GeneID" id="25728985"/>
<dbReference type="InterPro" id="IPR012961">
    <property type="entry name" value="Ski2/MTR4_C"/>
</dbReference>
<dbReference type="Proteomes" id="UP000054498">
    <property type="component" value="Unassembled WGS sequence"/>
</dbReference>
<keyword evidence="1" id="KW-0732">Signal</keyword>
<dbReference type="KEGG" id="mng:MNEG_11697"/>
<dbReference type="RefSeq" id="XP_013895287.1">
    <property type="nucleotide sequence ID" value="XM_014039833.1"/>
</dbReference>
<feature type="signal peptide" evidence="1">
    <location>
        <begin position="1"/>
        <end position="19"/>
    </location>
</feature>
<proteinExistence type="predicted"/>
<dbReference type="Gene3D" id="1.10.3380.30">
    <property type="match status" value="1"/>
</dbReference>
<gene>
    <name evidence="3" type="ORF">MNEG_11697</name>
</gene>
<evidence type="ECO:0000313" key="4">
    <source>
        <dbReference type="Proteomes" id="UP000054498"/>
    </source>
</evidence>
<dbReference type="OrthoDB" id="548697at2759"/>
<sequence length="155" mass="16909">MALALSHPAVLSLSAPQLAAYIAALVCCEVIRRPMSVWTPYQVSPEVLTAIEELEPAREALFEAQTAAGMIRWNESLLVDLRFAGIVEAWASGASWADVMGGVDLDDGDMARLLARTVDVLRQAIFLEHLLPYIVPPAREAVRAMDRPPISDLTL</sequence>
<accession>A0A0D2J952</accession>
<dbReference type="SMART" id="SM01142">
    <property type="entry name" value="DSHCT"/>
    <property type="match status" value="1"/>
</dbReference>
<reference evidence="3 4" key="1">
    <citation type="journal article" date="2013" name="BMC Genomics">
        <title>Reconstruction of the lipid metabolism for the microalga Monoraphidium neglectum from its genome sequence reveals characteristics suitable for biofuel production.</title>
        <authorList>
            <person name="Bogen C."/>
            <person name="Al-Dilaimi A."/>
            <person name="Albersmeier A."/>
            <person name="Wichmann J."/>
            <person name="Grundmann M."/>
            <person name="Rupp O."/>
            <person name="Lauersen K.J."/>
            <person name="Blifernez-Klassen O."/>
            <person name="Kalinowski J."/>
            <person name="Goesmann A."/>
            <person name="Mussgnug J.H."/>
            <person name="Kruse O."/>
        </authorList>
    </citation>
    <scope>NUCLEOTIDE SEQUENCE [LARGE SCALE GENOMIC DNA]</scope>
    <source>
        <strain evidence="3 4">SAG 48.87</strain>
    </source>
</reference>
<feature type="domain" description="ATP-dependent RNA helicase Ski2/MTR4 C-terminal" evidence="2">
    <location>
        <begin position="5"/>
        <end position="154"/>
    </location>
</feature>
<dbReference type="Pfam" id="PF08148">
    <property type="entry name" value="DSHCT"/>
    <property type="match status" value="1"/>
</dbReference>
<dbReference type="AlphaFoldDB" id="A0A0D2J952"/>
<organism evidence="3 4">
    <name type="scientific">Monoraphidium neglectum</name>
    <dbReference type="NCBI Taxonomy" id="145388"/>
    <lineage>
        <taxon>Eukaryota</taxon>
        <taxon>Viridiplantae</taxon>
        <taxon>Chlorophyta</taxon>
        <taxon>core chlorophytes</taxon>
        <taxon>Chlorophyceae</taxon>
        <taxon>CS clade</taxon>
        <taxon>Sphaeropleales</taxon>
        <taxon>Selenastraceae</taxon>
        <taxon>Monoraphidium</taxon>
    </lineage>
</organism>
<evidence type="ECO:0000256" key="1">
    <source>
        <dbReference type="SAM" id="SignalP"/>
    </source>
</evidence>